<dbReference type="Gene3D" id="2.130.10.130">
    <property type="entry name" value="Integrin alpha, N-terminal"/>
    <property type="match status" value="3"/>
</dbReference>
<dbReference type="AlphaFoldDB" id="A0A9X1HYS2"/>
<dbReference type="InterPro" id="IPR027039">
    <property type="entry name" value="Crtac1"/>
</dbReference>
<dbReference type="InterPro" id="IPR028994">
    <property type="entry name" value="Integrin_alpha_N"/>
</dbReference>
<dbReference type="SUPFAM" id="SSF69318">
    <property type="entry name" value="Integrin alpha N-terminal domain"/>
    <property type="match status" value="2"/>
</dbReference>
<dbReference type="InterPro" id="IPR011519">
    <property type="entry name" value="UnbV_ASPIC"/>
</dbReference>
<sequence>MMCERKVVRFMIFILPALIAACTGQKAEERLSHPKPIFQAIPASQSGINFANTLQHNERINTYTYRNFYNGAGVAVGDINNDGLMDLYFAGNQVDNKLYLNKGNFTFEDITETAGLACPQVWSTGVSMADVNGDGLLDIYVCKSGPPDTPNRNNELFINNGDLTFTEMAHEYGVADKGLSNHAAFFDYDRDGDLDMYLLNNSLRSIGIYDLRDHQREIRDPEGGNKLYRNDGERFTDVSEQAGIYGSAIGFGLGVTIADVNKDLWPDIFVSNDFFERDYLYINRGDGTFEEGLTEYMNEISMGSMGADIADLNNDTYPDIYVSEMLPASLQRVKTKTLFEDWDKYQADVANGYFHQFTRNAFQINNGPIPGNENRVFFSEVSRLTGTHATDWSWGALLFDADNNGYRDIFVANGIYKDLTDQDYVNFYSNNEILISRHKQDSTLLTTLIDKIPSVPLNNFLFLNQGDMKFTEQAVVSGIDQKGFSNGAVYADLDNDGALDLILNNINEVASIYRNLDTTNHFLQIQLLGSPANSAAFGTQIYAYAGGQVFFAEQYPVKGYMSSMDPRVHMGLGKHEILDSLIILWPDGKKDTMVKVETNRHITLEYREYLLFAPPTIPEKQARMLNAVSVDGLADVEHHENNFSDFNRDRLLYEMYSNEGPGSAAGDLNGDGLDDFILGGSSGEALSVYLQNEDGSFERIPSEVFEQDRLTEDVEIVVFDAENDGDEDIYVAGGGNEFSFGDFLLKDRIYLNDGNGGFSRSGTFTIAPAEATGFVLAIDYDSDGDTDIITGTRMIPFKYGVPGSAHVFRNEGNGNFRDVTKEVAPEFASLGLLTGAVYEDLNANGKPEIVMTGEWMKPRTFEWNGDRFEETDLLETLPSGLYKSVSAADINLDGRMDLVFGNYGSNTRLKASKGSPLTWNIADYDGNGRLDHILSVYEADTLYPLNLLQDISKQLPSLRKKFQTFDAYKNASTAEVLQGMEKSDELVLKAEELESFVWMNDGGNGYVMKLPWQAQLSPVYAILPVVSAASENVSLFLGGNQTRVKPELGIYNASYGVCFTSGGDTAITYVPHQESGFWIRGEIRNLIKLKIRGKDCVIAVRNNDRIKIWEIE</sequence>
<evidence type="ECO:0000313" key="4">
    <source>
        <dbReference type="Proteomes" id="UP001139409"/>
    </source>
</evidence>
<evidence type="ECO:0000313" key="3">
    <source>
        <dbReference type="EMBL" id="MCA6079182.1"/>
    </source>
</evidence>
<dbReference type="InterPro" id="IPR013517">
    <property type="entry name" value="FG-GAP"/>
</dbReference>
<dbReference type="RefSeq" id="WP_225700042.1">
    <property type="nucleotide sequence ID" value="NZ_JAIXNE010000010.1"/>
</dbReference>
<keyword evidence="4" id="KW-1185">Reference proteome</keyword>
<protein>
    <submittedName>
        <fullName evidence="3">VCBS repeat-containing protein</fullName>
    </submittedName>
</protein>
<feature type="domain" description="ASPIC/UnbV" evidence="2">
    <location>
        <begin position="536"/>
        <end position="602"/>
    </location>
</feature>
<dbReference type="PANTHER" id="PTHR16026:SF0">
    <property type="entry name" value="CARTILAGE ACIDIC PROTEIN 1"/>
    <property type="match status" value="1"/>
</dbReference>
<dbReference type="Proteomes" id="UP001139409">
    <property type="component" value="Unassembled WGS sequence"/>
</dbReference>
<evidence type="ECO:0000259" key="2">
    <source>
        <dbReference type="Pfam" id="PF07593"/>
    </source>
</evidence>
<name>A0A9X1HYS2_9BACT</name>
<dbReference type="PROSITE" id="PS51257">
    <property type="entry name" value="PROKAR_LIPOPROTEIN"/>
    <property type="match status" value="1"/>
</dbReference>
<dbReference type="EMBL" id="JAIXNE010000010">
    <property type="protein sequence ID" value="MCA6079182.1"/>
    <property type="molecule type" value="Genomic_DNA"/>
</dbReference>
<dbReference type="Pfam" id="PF13517">
    <property type="entry name" value="FG-GAP_3"/>
    <property type="match status" value="4"/>
</dbReference>
<proteinExistence type="predicted"/>
<dbReference type="Pfam" id="PF07593">
    <property type="entry name" value="UnbV_ASPIC"/>
    <property type="match status" value="1"/>
</dbReference>
<keyword evidence="1" id="KW-0732">Signal</keyword>
<organism evidence="3 4">
    <name type="scientific">Fulvivirga sedimenti</name>
    <dbReference type="NCBI Taxonomy" id="2879465"/>
    <lineage>
        <taxon>Bacteria</taxon>
        <taxon>Pseudomonadati</taxon>
        <taxon>Bacteroidota</taxon>
        <taxon>Cytophagia</taxon>
        <taxon>Cytophagales</taxon>
        <taxon>Fulvivirgaceae</taxon>
        <taxon>Fulvivirga</taxon>
    </lineage>
</organism>
<accession>A0A9X1HYS2</accession>
<gene>
    <name evidence="3" type="ORF">LDX50_30195</name>
</gene>
<reference evidence="3" key="1">
    <citation type="submission" date="2021-09" db="EMBL/GenBank/DDBJ databases">
        <title>Fulvivirga sp. isolated from coastal sediment.</title>
        <authorList>
            <person name="Yu H."/>
        </authorList>
    </citation>
    <scope>NUCLEOTIDE SEQUENCE</scope>
    <source>
        <strain evidence="3">1062</strain>
    </source>
</reference>
<evidence type="ECO:0000256" key="1">
    <source>
        <dbReference type="ARBA" id="ARBA00022729"/>
    </source>
</evidence>
<comment type="caution">
    <text evidence="3">The sequence shown here is derived from an EMBL/GenBank/DDBJ whole genome shotgun (WGS) entry which is preliminary data.</text>
</comment>
<dbReference type="PANTHER" id="PTHR16026">
    <property type="entry name" value="CARTILAGE ACIDIC PROTEIN 1"/>
    <property type="match status" value="1"/>
</dbReference>